<dbReference type="AlphaFoldDB" id="A0A7M4BL01"/>
<evidence type="ECO:0000313" key="2">
    <source>
        <dbReference type="Proteomes" id="UP000002276"/>
    </source>
</evidence>
<organism evidence="1">
    <name type="scientific">Borrelia garinii subsp. bavariensis (strain ATCC BAA-2496 / DSM 23469 / PBi)</name>
    <name type="common">Borreliella bavariensis</name>
    <dbReference type="NCBI Taxonomy" id="290434"/>
    <lineage>
        <taxon>Bacteria</taxon>
        <taxon>Pseudomonadati</taxon>
        <taxon>Spirochaetota</taxon>
        <taxon>Spirochaetia</taxon>
        <taxon>Spirochaetales</taxon>
        <taxon>Borreliaceae</taxon>
        <taxon>Borreliella</taxon>
    </lineage>
</organism>
<dbReference type="EMBL" id="AY722943">
    <property type="protein sequence ID" value="AAU86160.1"/>
    <property type="molecule type" value="Genomic_DNA"/>
</dbReference>
<proteinExistence type="predicted"/>
<name>A0A7M4BL01_BORGP</name>
<reference evidence="1" key="1">
    <citation type="journal article" date="2004" name="Nucleic Acids Res.">
        <title>Comparative analysis of the Borrelia garinii genome.</title>
        <authorList>
            <person name="Glockner G."/>
            <person name="Lehmann R."/>
            <person name="Romualdi A."/>
            <person name="Pradella S."/>
            <person name="Schulte-Spechtel U."/>
            <person name="Schilhabel M."/>
            <person name="Wilske B."/>
            <person name="Suhnel J."/>
            <person name="Platzer M."/>
        </authorList>
    </citation>
    <scope>NUCLEOTIDE SEQUENCE [LARGE SCALE GENOMIC DNA]</scope>
    <source>
        <strain>ATCC BAA-2496 / DSM 23469 / PBi</strain>
        <strain evidence="1">PBi</strain>
        <plasmid>29</plasmid>
    </source>
</reference>
<gene>
    <name evidence="1" type="ordered locus">BGP309</name>
</gene>
<accession>A0A7M4BL01</accession>
<evidence type="ECO:0000313" key="1">
    <source>
        <dbReference type="EMBL" id="AAU86160.1"/>
    </source>
</evidence>
<geneLocation type="plasmid" evidence="2">
    <name>29</name>
</geneLocation>
<sequence>MKIKGLILYEDIIGSEARDSIHNMLGQNIDDVDASNLF</sequence>
<protein>
    <submittedName>
        <fullName evidence="1">Uncharacterized protein</fullName>
    </submittedName>
</protein>
<reference evidence="1" key="2">
    <citation type="submission" date="2004-09" db="EMBL/GenBank/DDBJ databases">
        <authorList>
            <person name="Gloeckner G."/>
            <person name="Schilhabel M."/>
            <person name="Lehmann R."/>
            <person name="Platzer M."/>
        </authorList>
    </citation>
    <scope>NUCLEOTIDE SEQUENCE</scope>
    <source>
        <strain evidence="1">PBi</strain>
    </source>
</reference>